<comment type="subcellular location">
    <subcellularLocation>
        <location evidence="1 8">Cell membrane</location>
        <topology evidence="1 8">Multi-pass membrane protein</topology>
    </subcellularLocation>
</comment>
<sequence>MVSPLLIPTAESGPLKAVEDSIDSFFEPFAAWISGWVFYAFPVAGISIPIVVVWLVAAATIITVFLGFPQFRSMKLSMEVVRGKFSHADDPGEITHFQALSSALSGTVGLGNIAGVGAAMALGGAGATFWMIICGLLGMATKFAECSMGVKYRKQNADGTFSGGPFKYMPIAFGRLFGKVPAMILTGGFAIAIFGFGVGGGNMFQANQTFVQAKDVTGGSDGFLGSDGAALIFGLVLAGLIAAVILGGIQSIARVTSKLVPFMGIMYVVACLFVILGNFSKIGTALGSIIEGAFTPQAGLGGLVGVLIVGFQRAAFSNEAGLGSAPIAHSPVKTRRPTSEGFVALLEPLIDTVVVCTMTALTIIIADAPSFQGGIDQVIDGGAVPDGVTLTSDAFETFLPWFPIVLAVAVALFAFSTLITWSYYGEKAWEFFFGHSKMSLNLYRLIFCTFTVIGTVLTFGQVLTITDSFLFICGFINLAALYILLPEIRQDMREYIADRKSGRLYELGADDDAHLAEIRAEHGNTGELPKMEGTEQEHHTKE</sequence>
<dbReference type="PANTHER" id="PTHR30330">
    <property type="entry name" value="AGSS FAMILY TRANSPORTER, SODIUM-ALANINE"/>
    <property type="match status" value="1"/>
</dbReference>
<feature type="transmembrane region" description="Helical" evidence="8">
    <location>
        <begin position="398"/>
        <end position="421"/>
    </location>
</feature>
<dbReference type="GO" id="GO:0005886">
    <property type="term" value="C:plasma membrane"/>
    <property type="evidence" value="ECO:0007669"/>
    <property type="project" value="UniProtKB-SubCell"/>
</dbReference>
<keyword evidence="8" id="KW-0769">Symport</keyword>
<comment type="similarity">
    <text evidence="2 8">Belongs to the alanine or glycine:cation symporter (AGCS) (TC 2.A.25) family.</text>
</comment>
<evidence type="ECO:0000313" key="10">
    <source>
        <dbReference type="EMBL" id="NYF98269.1"/>
    </source>
</evidence>
<dbReference type="AlphaFoldDB" id="A0A852VQR1"/>
<keyword evidence="4 8" id="KW-1003">Cell membrane</keyword>
<evidence type="ECO:0000256" key="1">
    <source>
        <dbReference type="ARBA" id="ARBA00004651"/>
    </source>
</evidence>
<dbReference type="PANTHER" id="PTHR30330:SF3">
    <property type="entry name" value="TRANSCRIPTIONAL REGULATOR, LRP FAMILY"/>
    <property type="match status" value="1"/>
</dbReference>
<evidence type="ECO:0000256" key="7">
    <source>
        <dbReference type="ARBA" id="ARBA00023136"/>
    </source>
</evidence>
<feature type="transmembrane region" description="Helical" evidence="8">
    <location>
        <begin position="285"/>
        <end position="309"/>
    </location>
</feature>
<evidence type="ECO:0000256" key="4">
    <source>
        <dbReference type="ARBA" id="ARBA00022475"/>
    </source>
</evidence>
<accession>A0A852VQR1</accession>
<evidence type="ECO:0000313" key="11">
    <source>
        <dbReference type="Proteomes" id="UP000554054"/>
    </source>
</evidence>
<gene>
    <name evidence="10" type="ORF">BJY20_001661</name>
</gene>
<keyword evidence="7 8" id="KW-0472">Membrane</keyword>
<dbReference type="EMBL" id="JACCAE010000001">
    <property type="protein sequence ID" value="NYF98269.1"/>
    <property type="molecule type" value="Genomic_DNA"/>
</dbReference>
<dbReference type="PRINTS" id="PR00175">
    <property type="entry name" value="NAALASMPORT"/>
</dbReference>
<dbReference type="Proteomes" id="UP000554054">
    <property type="component" value="Unassembled WGS sequence"/>
</dbReference>
<feature type="transmembrane region" description="Helical" evidence="8">
    <location>
        <begin position="442"/>
        <end position="462"/>
    </location>
</feature>
<evidence type="ECO:0000256" key="8">
    <source>
        <dbReference type="RuleBase" id="RU363064"/>
    </source>
</evidence>
<feature type="transmembrane region" description="Helical" evidence="8">
    <location>
        <begin position="36"/>
        <end position="68"/>
    </location>
</feature>
<feature type="region of interest" description="Disordered" evidence="9">
    <location>
        <begin position="522"/>
        <end position="542"/>
    </location>
</feature>
<dbReference type="GO" id="GO:0005283">
    <property type="term" value="F:amino acid:sodium symporter activity"/>
    <property type="evidence" value="ECO:0007669"/>
    <property type="project" value="InterPro"/>
</dbReference>
<dbReference type="InterPro" id="IPR001463">
    <property type="entry name" value="Na/Ala_symport"/>
</dbReference>
<comment type="caution">
    <text evidence="10">The sequence shown here is derived from an EMBL/GenBank/DDBJ whole genome shotgun (WGS) entry which is preliminary data.</text>
</comment>
<organism evidence="10 11">
    <name type="scientific">Janibacter cremeus</name>
    <dbReference type="NCBI Taxonomy" id="1285192"/>
    <lineage>
        <taxon>Bacteria</taxon>
        <taxon>Bacillati</taxon>
        <taxon>Actinomycetota</taxon>
        <taxon>Actinomycetes</taxon>
        <taxon>Micrococcales</taxon>
        <taxon>Intrasporangiaceae</taxon>
        <taxon>Janibacter</taxon>
    </lineage>
</organism>
<dbReference type="NCBIfam" id="TIGR00835">
    <property type="entry name" value="agcS"/>
    <property type="match status" value="1"/>
</dbReference>
<keyword evidence="5 8" id="KW-0812">Transmembrane</keyword>
<reference evidence="10 11" key="1">
    <citation type="submission" date="2020-07" db="EMBL/GenBank/DDBJ databases">
        <title>Sequencing the genomes of 1000 actinobacteria strains.</title>
        <authorList>
            <person name="Klenk H.-P."/>
        </authorList>
    </citation>
    <scope>NUCLEOTIDE SEQUENCE [LARGE SCALE GENOMIC DNA]</scope>
    <source>
        <strain evidence="10 11">DSM 26154</strain>
    </source>
</reference>
<evidence type="ECO:0000256" key="3">
    <source>
        <dbReference type="ARBA" id="ARBA00022448"/>
    </source>
</evidence>
<proteinExistence type="inferred from homology"/>
<feature type="transmembrane region" description="Helical" evidence="8">
    <location>
        <begin position="468"/>
        <end position="485"/>
    </location>
</feature>
<feature type="transmembrane region" description="Helical" evidence="8">
    <location>
        <begin position="342"/>
        <end position="366"/>
    </location>
</feature>
<feature type="transmembrane region" description="Helical" evidence="8">
    <location>
        <begin position="127"/>
        <end position="144"/>
    </location>
</feature>
<protein>
    <submittedName>
        <fullName evidence="10">AGCS family alanine or glycine:cation symporter</fullName>
    </submittedName>
</protein>
<feature type="transmembrane region" description="Helical" evidence="8">
    <location>
        <begin position="259"/>
        <end position="279"/>
    </location>
</feature>
<evidence type="ECO:0000256" key="6">
    <source>
        <dbReference type="ARBA" id="ARBA00022989"/>
    </source>
</evidence>
<keyword evidence="6 8" id="KW-1133">Transmembrane helix</keyword>
<evidence type="ECO:0000256" key="5">
    <source>
        <dbReference type="ARBA" id="ARBA00022692"/>
    </source>
</evidence>
<dbReference type="Pfam" id="PF01235">
    <property type="entry name" value="Na_Ala_symp"/>
    <property type="match status" value="1"/>
</dbReference>
<dbReference type="Gene3D" id="1.20.1740.10">
    <property type="entry name" value="Amino acid/polyamine transporter I"/>
    <property type="match status" value="1"/>
</dbReference>
<name>A0A852VQR1_9MICO</name>
<evidence type="ECO:0000256" key="2">
    <source>
        <dbReference type="ARBA" id="ARBA00009261"/>
    </source>
</evidence>
<feature type="transmembrane region" description="Helical" evidence="8">
    <location>
        <begin position="228"/>
        <end position="247"/>
    </location>
</feature>
<keyword evidence="11" id="KW-1185">Reference proteome</keyword>
<keyword evidence="3 8" id="KW-0813">Transport</keyword>
<feature type="transmembrane region" description="Helical" evidence="8">
    <location>
        <begin position="176"/>
        <end position="198"/>
    </location>
</feature>
<dbReference type="RefSeq" id="WP_185991102.1">
    <property type="nucleotide sequence ID" value="NZ_JACCAE010000001.1"/>
</dbReference>
<evidence type="ECO:0000256" key="9">
    <source>
        <dbReference type="SAM" id="MobiDB-lite"/>
    </source>
</evidence>